<accession>A0ABP0F3F8</accession>
<name>A0ABP0F3F8_CLALP</name>
<organism evidence="2 3">
    <name type="scientific">Clavelina lepadiformis</name>
    <name type="common">Light-bulb sea squirt</name>
    <name type="synonym">Ascidia lepadiformis</name>
    <dbReference type="NCBI Taxonomy" id="159417"/>
    <lineage>
        <taxon>Eukaryota</taxon>
        <taxon>Metazoa</taxon>
        <taxon>Chordata</taxon>
        <taxon>Tunicata</taxon>
        <taxon>Ascidiacea</taxon>
        <taxon>Aplousobranchia</taxon>
        <taxon>Clavelinidae</taxon>
        <taxon>Clavelina</taxon>
    </lineage>
</organism>
<comment type="caution">
    <text evidence="2">The sequence shown here is derived from an EMBL/GenBank/DDBJ whole genome shotgun (WGS) entry which is preliminary data.</text>
</comment>
<evidence type="ECO:0000256" key="1">
    <source>
        <dbReference type="SAM" id="MobiDB-lite"/>
    </source>
</evidence>
<keyword evidence="3" id="KW-1185">Reference proteome</keyword>
<protein>
    <submittedName>
        <fullName evidence="2">Uncharacterized protein</fullName>
    </submittedName>
</protein>
<dbReference type="EMBL" id="CAWYQH010000002">
    <property type="protein sequence ID" value="CAK8673966.1"/>
    <property type="molecule type" value="Genomic_DNA"/>
</dbReference>
<gene>
    <name evidence="2" type="ORF">CVLEPA_LOCUS3695</name>
</gene>
<proteinExistence type="predicted"/>
<feature type="region of interest" description="Disordered" evidence="1">
    <location>
        <begin position="43"/>
        <end position="65"/>
    </location>
</feature>
<evidence type="ECO:0000313" key="2">
    <source>
        <dbReference type="EMBL" id="CAK8673966.1"/>
    </source>
</evidence>
<evidence type="ECO:0000313" key="3">
    <source>
        <dbReference type="Proteomes" id="UP001642483"/>
    </source>
</evidence>
<reference evidence="2 3" key="1">
    <citation type="submission" date="2024-02" db="EMBL/GenBank/DDBJ databases">
        <authorList>
            <person name="Daric V."/>
            <person name="Darras S."/>
        </authorList>
    </citation>
    <scope>NUCLEOTIDE SEQUENCE [LARGE SCALE GENOMIC DNA]</scope>
</reference>
<dbReference type="Proteomes" id="UP001642483">
    <property type="component" value="Unassembled WGS sequence"/>
</dbReference>
<sequence>MRVLDSAGPNAVASHAFTKIWPCVYATSAVFQQTLVVHAYNMSSERTDRPSVKRPTGKFPELPVG</sequence>